<dbReference type="FunFam" id="3.30.420.40:FF:000023">
    <property type="entry name" value="Guanosine-5'-triphosphate,3'-diphosphate pyrophosphatase"/>
    <property type="match status" value="1"/>
</dbReference>
<comment type="catalytic activity">
    <reaction evidence="10">
        <text>[phosphate](n) + H2O = [phosphate](n-1) + phosphate + H(+)</text>
        <dbReference type="Rhea" id="RHEA:21528"/>
        <dbReference type="Rhea" id="RHEA-COMP:9859"/>
        <dbReference type="Rhea" id="RHEA-COMP:14279"/>
        <dbReference type="ChEBI" id="CHEBI:15377"/>
        <dbReference type="ChEBI" id="CHEBI:15378"/>
        <dbReference type="ChEBI" id="CHEBI:16838"/>
        <dbReference type="ChEBI" id="CHEBI:43474"/>
        <dbReference type="EC" id="3.6.1.11"/>
    </reaction>
</comment>
<dbReference type="RefSeq" id="WP_073603791.1">
    <property type="nucleotide sequence ID" value="NZ_FQXZ01000019.1"/>
</dbReference>
<dbReference type="SUPFAM" id="SSF53067">
    <property type="entry name" value="Actin-like ATPase domain"/>
    <property type="match status" value="2"/>
</dbReference>
<comment type="subcellular location">
    <subcellularLocation>
        <location evidence="2">Cell membrane</location>
        <topology evidence="2">Peripheral membrane protein</topology>
    </subcellularLocation>
</comment>
<evidence type="ECO:0000256" key="9">
    <source>
        <dbReference type="ARBA" id="ARBA00023136"/>
    </source>
</evidence>
<dbReference type="GO" id="GO:0004309">
    <property type="term" value="F:exopolyphosphatase activity"/>
    <property type="evidence" value="ECO:0007669"/>
    <property type="project" value="UniProtKB-EC"/>
</dbReference>
<evidence type="ECO:0000256" key="3">
    <source>
        <dbReference type="ARBA" id="ARBA00007125"/>
    </source>
</evidence>
<comment type="subunit">
    <text evidence="4">Homodimer.</text>
</comment>
<dbReference type="Pfam" id="PF02541">
    <property type="entry name" value="Ppx-GppA"/>
    <property type="match status" value="1"/>
</dbReference>
<dbReference type="InterPro" id="IPR022371">
    <property type="entry name" value="Exopolyphosphatase"/>
</dbReference>
<evidence type="ECO:0000313" key="13">
    <source>
        <dbReference type="EMBL" id="SHI17105.1"/>
    </source>
</evidence>
<dbReference type="PANTHER" id="PTHR30005">
    <property type="entry name" value="EXOPOLYPHOSPHATASE"/>
    <property type="match status" value="1"/>
</dbReference>
<evidence type="ECO:0000256" key="7">
    <source>
        <dbReference type="ARBA" id="ARBA00022475"/>
    </source>
</evidence>
<evidence type="ECO:0000256" key="10">
    <source>
        <dbReference type="ARBA" id="ARBA00047607"/>
    </source>
</evidence>
<dbReference type="AlphaFoldDB" id="A0A1M5YYR0"/>
<evidence type="ECO:0000256" key="2">
    <source>
        <dbReference type="ARBA" id="ARBA00004202"/>
    </source>
</evidence>
<dbReference type="GO" id="GO:0006798">
    <property type="term" value="P:polyphosphate catabolic process"/>
    <property type="evidence" value="ECO:0007669"/>
    <property type="project" value="TreeGrafter"/>
</dbReference>
<gene>
    <name evidence="13" type="primary">ppx</name>
    <name evidence="13" type="ORF">VA7868_02098</name>
</gene>
<evidence type="ECO:0000256" key="1">
    <source>
        <dbReference type="ARBA" id="ARBA00001946"/>
    </source>
</evidence>
<name>A0A1M5YYR0_9VIBR</name>
<dbReference type="PANTHER" id="PTHR30005:SF14">
    <property type="entry name" value="EXOPOLYPHOSPHATASE"/>
    <property type="match status" value="1"/>
</dbReference>
<reference evidence="13 14" key="1">
    <citation type="submission" date="2016-11" db="EMBL/GenBank/DDBJ databases">
        <authorList>
            <person name="Jaros S."/>
            <person name="Januszkiewicz K."/>
            <person name="Wedrychowicz H."/>
        </authorList>
    </citation>
    <scope>NUCLEOTIDE SEQUENCE [LARGE SCALE GENOMIC DNA]</scope>
    <source>
        <strain evidence="13 14">CECT 7868</strain>
    </source>
</reference>
<dbReference type="Pfam" id="PF21447">
    <property type="entry name" value="Ppx-GppA_III"/>
    <property type="match status" value="1"/>
</dbReference>
<feature type="domain" description="Ppx/GppA phosphatase N-terminal" evidence="11">
    <location>
        <begin position="23"/>
        <end position="305"/>
    </location>
</feature>
<dbReference type="SUPFAM" id="SSF109604">
    <property type="entry name" value="HD-domain/PDEase-like"/>
    <property type="match status" value="1"/>
</dbReference>
<dbReference type="PIRSF" id="PIRSF001267">
    <property type="entry name" value="Pyrophosphatase_GppA_Ppx"/>
    <property type="match status" value="1"/>
</dbReference>
<dbReference type="Proteomes" id="UP000184608">
    <property type="component" value="Unassembled WGS sequence"/>
</dbReference>
<dbReference type="FunFam" id="3.30.420.150:FF:000001">
    <property type="entry name" value="Guanosine-5'-triphosphate,3'-diphosphate pyrophosphatase"/>
    <property type="match status" value="1"/>
</dbReference>
<sequence>MKDVDEIRHIAAIDLGSNSFHMVVAKVVNQDLQLVSRHKQRVRLATGLDEHKRLDQSAIQRGIECLEMFAERIQGFSPENVRITATHTLRQAKNTAEFIEQARRIIPYPVEVIPGTEEARLIYLGVAHTQPQSKSILVIDIGGGSTELIIGHEFTPELVNSLQIGCVSYTNRFFPDGKITRKRLNQAILAAEQKLESIVRQYRKKGWETAFGSSGTIKAVRDVLAESGHQDSSITPSRLEKLLDKIVDAGSIQDLSLKGLSEERKPVFVAGVAILYAVIKDLKIKEMHFSQGALREGLLYEMEDRLKYADIRLRTAESLALKHQVDIEHARNVKKLAVQFFEQLAPELDIPAKNTELLDLLEWSALLHEVGLSISLQGVHRHSAYILRHTNMPGFNTEQQELLSTLVRFHRKALKLNEMPELTLYKRKHVIEIIRILRLAVVLNGQRSDDPLPALKLTVNDHDNWTLNSKEKDWLENNKLLHTDLETEQQYWQSAGWSLHYT</sequence>
<evidence type="ECO:0000256" key="8">
    <source>
        <dbReference type="ARBA" id="ARBA00022801"/>
    </source>
</evidence>
<dbReference type="NCBIfam" id="TIGR03706">
    <property type="entry name" value="exo_poly_only"/>
    <property type="match status" value="1"/>
</dbReference>
<evidence type="ECO:0000256" key="6">
    <source>
        <dbReference type="ARBA" id="ARBA00020416"/>
    </source>
</evidence>
<dbReference type="InterPro" id="IPR043129">
    <property type="entry name" value="ATPase_NBD"/>
</dbReference>
<evidence type="ECO:0000313" key="14">
    <source>
        <dbReference type="Proteomes" id="UP000184608"/>
    </source>
</evidence>
<dbReference type="InterPro" id="IPR030673">
    <property type="entry name" value="PyroPPase_GppA_Ppx"/>
</dbReference>
<keyword evidence="8 13" id="KW-0378">Hydrolase</keyword>
<feature type="domain" description="Ppx/GppA phosphatase C-terminal" evidence="12">
    <location>
        <begin position="311"/>
        <end position="489"/>
    </location>
</feature>
<dbReference type="InterPro" id="IPR003695">
    <property type="entry name" value="Ppx_GppA_N"/>
</dbReference>
<comment type="similarity">
    <text evidence="3">Belongs to the GppA/Ppx family.</text>
</comment>
<dbReference type="Gene3D" id="3.30.70.2260">
    <property type="match status" value="1"/>
</dbReference>
<proteinExistence type="inferred from homology"/>
<keyword evidence="7" id="KW-1003">Cell membrane</keyword>
<comment type="cofactor">
    <cofactor evidence="1">
        <name>Mg(2+)</name>
        <dbReference type="ChEBI" id="CHEBI:18420"/>
    </cofactor>
</comment>
<keyword evidence="9" id="KW-0472">Membrane</keyword>
<organism evidence="13 14">
    <name type="scientific">Vibrio aerogenes CECT 7868</name>
    <dbReference type="NCBI Taxonomy" id="1216006"/>
    <lineage>
        <taxon>Bacteria</taxon>
        <taxon>Pseudomonadati</taxon>
        <taxon>Pseudomonadota</taxon>
        <taxon>Gammaproteobacteria</taxon>
        <taxon>Vibrionales</taxon>
        <taxon>Vibrionaceae</taxon>
        <taxon>Vibrio</taxon>
    </lineage>
</organism>
<dbReference type="GO" id="GO:0005886">
    <property type="term" value="C:plasma membrane"/>
    <property type="evidence" value="ECO:0007669"/>
    <property type="project" value="UniProtKB-SubCell"/>
</dbReference>
<dbReference type="Gene3D" id="3.30.420.40">
    <property type="match status" value="1"/>
</dbReference>
<dbReference type="EMBL" id="FQXZ01000019">
    <property type="protein sequence ID" value="SHI17105.1"/>
    <property type="molecule type" value="Genomic_DNA"/>
</dbReference>
<accession>A0A1M5YYR0</accession>
<dbReference type="Gene3D" id="3.30.420.150">
    <property type="entry name" value="Exopolyphosphatase. Domain 2"/>
    <property type="match status" value="1"/>
</dbReference>
<dbReference type="Gene3D" id="1.10.3210.10">
    <property type="entry name" value="Hypothetical protein af1432"/>
    <property type="match status" value="1"/>
</dbReference>
<dbReference type="STRING" id="1216006.VA7868_02098"/>
<keyword evidence="14" id="KW-1185">Reference proteome</keyword>
<dbReference type="OrthoDB" id="9793035at2"/>
<protein>
    <recommendedName>
        <fullName evidence="6">Exopolyphosphatase</fullName>
        <ecNumber evidence="5">3.6.1.11</ecNumber>
    </recommendedName>
</protein>
<evidence type="ECO:0000256" key="5">
    <source>
        <dbReference type="ARBA" id="ARBA00012451"/>
    </source>
</evidence>
<evidence type="ECO:0000256" key="4">
    <source>
        <dbReference type="ARBA" id="ARBA00011738"/>
    </source>
</evidence>
<dbReference type="InterPro" id="IPR050273">
    <property type="entry name" value="GppA/Ppx_hydrolase"/>
</dbReference>
<evidence type="ECO:0000259" key="11">
    <source>
        <dbReference type="Pfam" id="PF02541"/>
    </source>
</evidence>
<dbReference type="EC" id="3.6.1.11" evidence="5"/>
<evidence type="ECO:0000259" key="12">
    <source>
        <dbReference type="Pfam" id="PF21447"/>
    </source>
</evidence>
<dbReference type="InterPro" id="IPR048950">
    <property type="entry name" value="Ppx_GppA_C"/>
</dbReference>